<dbReference type="EMBL" id="KR029589">
    <property type="protein sequence ID" value="AKH47148.1"/>
    <property type="molecule type" value="Genomic_DNA"/>
</dbReference>
<name>A0A0F7L6G1_9VIRU</name>
<organism evidence="1">
    <name type="scientific">uncultured marine virus</name>
    <dbReference type="NCBI Taxonomy" id="186617"/>
    <lineage>
        <taxon>Viruses</taxon>
        <taxon>environmental samples</taxon>
    </lineage>
</organism>
<accession>A0A0F7L6G1</accession>
<reference evidence="1" key="1">
    <citation type="journal article" date="2015" name="Front. Microbiol.">
        <title>Combining genomic sequencing methods to explore viral diversity and reveal potential virus-host interactions.</title>
        <authorList>
            <person name="Chow C.E."/>
            <person name="Winget D.M."/>
            <person name="White R.A.III."/>
            <person name="Hallam S.J."/>
            <person name="Suttle C.A."/>
        </authorList>
    </citation>
    <scope>NUCLEOTIDE SEQUENCE</scope>
    <source>
        <strain evidence="1">Anoxic2_5</strain>
    </source>
</reference>
<sequence length="89" mass="9567">MSSWWRSCRVLTWLPVSSCHAVRSVSRAFWRSANAASMASARSMASRARVCSRRTRSCFQFSVPGGGVSSSTGAGLRPISLASLLARVS</sequence>
<proteinExistence type="predicted"/>
<reference evidence="1" key="2">
    <citation type="submission" date="2015-03" db="EMBL/GenBank/DDBJ databases">
        <authorList>
            <person name="Chow C.-E.T."/>
            <person name="Winget D.M."/>
            <person name="White R.A.III."/>
            <person name="Hallam S.J."/>
            <person name="Suttle C.A."/>
        </authorList>
    </citation>
    <scope>NUCLEOTIDE SEQUENCE</scope>
    <source>
        <strain evidence="1">Anoxic2_5</strain>
    </source>
</reference>
<protein>
    <submittedName>
        <fullName evidence="1">Uncharacterized protein</fullName>
    </submittedName>
</protein>
<evidence type="ECO:0000313" key="1">
    <source>
        <dbReference type="EMBL" id="AKH47148.1"/>
    </source>
</evidence>